<evidence type="ECO:0000313" key="11">
    <source>
        <dbReference type="Proteomes" id="UP000247811"/>
    </source>
</evidence>
<dbReference type="GO" id="GO:0008936">
    <property type="term" value="F:nicotinamidase activity"/>
    <property type="evidence" value="ECO:0007669"/>
    <property type="project" value="UniProtKB-EC"/>
</dbReference>
<dbReference type="InterPro" id="IPR000868">
    <property type="entry name" value="Isochorismatase-like_dom"/>
</dbReference>
<dbReference type="RefSeq" id="WP_110401101.1">
    <property type="nucleotide sequence ID" value="NZ_QJJS01000010.1"/>
</dbReference>
<dbReference type="GO" id="GO:0046872">
    <property type="term" value="F:metal ion binding"/>
    <property type="evidence" value="ECO:0007669"/>
    <property type="project" value="UniProtKB-KW"/>
</dbReference>
<evidence type="ECO:0000256" key="2">
    <source>
        <dbReference type="ARBA" id="ARBA00022642"/>
    </source>
</evidence>
<dbReference type="SUPFAM" id="SSF52499">
    <property type="entry name" value="Isochorismatase-like hydrolases"/>
    <property type="match status" value="1"/>
</dbReference>
<dbReference type="OrthoDB" id="9791276at2"/>
<evidence type="ECO:0000256" key="5">
    <source>
        <dbReference type="ARBA" id="ARBA00037900"/>
    </source>
</evidence>
<evidence type="ECO:0000256" key="3">
    <source>
        <dbReference type="ARBA" id="ARBA00022723"/>
    </source>
</evidence>
<feature type="region of interest" description="Disordered" evidence="8">
    <location>
        <begin position="1"/>
        <end position="25"/>
    </location>
</feature>
<evidence type="ECO:0000256" key="7">
    <source>
        <dbReference type="ARBA" id="ARBA00043224"/>
    </source>
</evidence>
<keyword evidence="11" id="KW-1185">Reference proteome</keyword>
<dbReference type="PANTHER" id="PTHR11080">
    <property type="entry name" value="PYRAZINAMIDASE/NICOTINAMIDASE"/>
    <property type="match status" value="1"/>
</dbReference>
<reference evidence="10 11" key="1">
    <citation type="submission" date="2018-05" db="EMBL/GenBank/DDBJ databases">
        <title>Genomic Encyclopedia of Type Strains, Phase IV (KMG-IV): sequencing the most valuable type-strain genomes for metagenomic binning, comparative biology and taxonomic classification.</title>
        <authorList>
            <person name="Goeker M."/>
        </authorList>
    </citation>
    <scope>NUCLEOTIDE SEQUENCE [LARGE SCALE GENOMIC DNA]</scope>
    <source>
        <strain evidence="10 11">DSM 566</strain>
    </source>
</reference>
<dbReference type="EMBL" id="QJJS01000010">
    <property type="protein sequence ID" value="PXW95235.1"/>
    <property type="molecule type" value="Genomic_DNA"/>
</dbReference>
<gene>
    <name evidence="10" type="ORF">C7444_11080</name>
</gene>
<comment type="pathway">
    <text evidence="5">Cofactor biosynthesis; nicotinate biosynthesis; nicotinate from nicotinamide: step 1/1.</text>
</comment>
<dbReference type="GO" id="GO:0019363">
    <property type="term" value="P:pyridine nucleotide biosynthetic process"/>
    <property type="evidence" value="ECO:0007669"/>
    <property type="project" value="UniProtKB-KW"/>
</dbReference>
<evidence type="ECO:0000313" key="10">
    <source>
        <dbReference type="EMBL" id="PXW95235.1"/>
    </source>
</evidence>
<keyword evidence="2" id="KW-0662">Pyridine nucleotide biosynthesis</keyword>
<evidence type="ECO:0000256" key="6">
    <source>
        <dbReference type="ARBA" id="ARBA00039017"/>
    </source>
</evidence>
<protein>
    <recommendedName>
        <fullName evidence="6">nicotinamidase</fullName>
        <ecNumber evidence="6">3.5.1.19</ecNumber>
    </recommendedName>
    <alternativeName>
        <fullName evidence="7">Nicotinamide deamidase</fullName>
    </alternativeName>
</protein>
<evidence type="ECO:0000256" key="4">
    <source>
        <dbReference type="ARBA" id="ARBA00022801"/>
    </source>
</evidence>
<organism evidence="10 11">
    <name type="scientific">Sphaerotilus hippei</name>
    <dbReference type="NCBI Taxonomy" id="744406"/>
    <lineage>
        <taxon>Bacteria</taxon>
        <taxon>Pseudomonadati</taxon>
        <taxon>Pseudomonadota</taxon>
        <taxon>Betaproteobacteria</taxon>
        <taxon>Burkholderiales</taxon>
        <taxon>Sphaerotilaceae</taxon>
        <taxon>Sphaerotilus</taxon>
    </lineage>
</organism>
<evidence type="ECO:0000256" key="8">
    <source>
        <dbReference type="SAM" id="MobiDB-lite"/>
    </source>
</evidence>
<keyword evidence="4" id="KW-0378">Hydrolase</keyword>
<dbReference type="PANTHER" id="PTHR11080:SF2">
    <property type="entry name" value="LD05707P"/>
    <property type="match status" value="1"/>
</dbReference>
<feature type="domain" description="Isochorismatase-like" evidence="9">
    <location>
        <begin position="46"/>
        <end position="225"/>
    </location>
</feature>
<dbReference type="Pfam" id="PF00857">
    <property type="entry name" value="Isochorismatase"/>
    <property type="match status" value="1"/>
</dbReference>
<dbReference type="EC" id="3.5.1.19" evidence="6"/>
<proteinExistence type="inferred from homology"/>
<sequence length="236" mass="24569">MNDTDPQRTGLAAEPDAGPSRHRSAIGHEIGHEPEVEAVPLVAGDAFIALDLQRDFLPGGVLAVPGAHQVIEPVNACMAAFARLDLPVHASRDGHPPQHCSFREQGGPWPAHGIAGAAGAEFADGLRLPHSTVVISKGGDARVDACSAFDRTGLATRLRACGVKRLFVAGVATDRCVLQTVRAAIAEGFEVVVVSDAIAATGITPGDGQRAVVRMRTLGAIFVTSHGIAPRRPVRV</sequence>
<dbReference type="Proteomes" id="UP000247811">
    <property type="component" value="Unassembled WGS sequence"/>
</dbReference>
<dbReference type="AlphaFoldDB" id="A0A318H1H8"/>
<dbReference type="InterPro" id="IPR052347">
    <property type="entry name" value="Isochorismatase_Nicotinamidase"/>
</dbReference>
<comment type="caution">
    <text evidence="10">The sequence shown here is derived from an EMBL/GenBank/DDBJ whole genome shotgun (WGS) entry which is preliminary data.</text>
</comment>
<evidence type="ECO:0000256" key="1">
    <source>
        <dbReference type="ARBA" id="ARBA00006336"/>
    </source>
</evidence>
<dbReference type="InterPro" id="IPR036380">
    <property type="entry name" value="Isochorismatase-like_sf"/>
</dbReference>
<evidence type="ECO:0000259" key="9">
    <source>
        <dbReference type="Pfam" id="PF00857"/>
    </source>
</evidence>
<keyword evidence="3" id="KW-0479">Metal-binding</keyword>
<comment type="similarity">
    <text evidence="1">Belongs to the isochorismatase family.</text>
</comment>
<dbReference type="Gene3D" id="3.40.50.850">
    <property type="entry name" value="Isochorismatase-like"/>
    <property type="match status" value="1"/>
</dbReference>
<accession>A0A318H1H8</accession>
<name>A0A318H1H8_9BURK</name>